<comment type="caution">
    <text evidence="7">The sequence shown here is derived from an EMBL/GenBank/DDBJ whole genome shotgun (WGS) entry which is preliminary data.</text>
</comment>
<proteinExistence type="inferred from homology"/>
<gene>
    <name evidence="7" type="ORF">B1813_06050</name>
</gene>
<accession>A0A1V9AAE0</accession>
<dbReference type="GO" id="GO:0008658">
    <property type="term" value="F:penicillin binding"/>
    <property type="evidence" value="ECO:0007669"/>
    <property type="project" value="InterPro"/>
</dbReference>
<organism evidence="7 8">
    <name type="scientific">Saccharomonospora piscinae</name>
    <dbReference type="NCBI Taxonomy" id="687388"/>
    <lineage>
        <taxon>Bacteria</taxon>
        <taxon>Bacillati</taxon>
        <taxon>Actinomycetota</taxon>
        <taxon>Actinomycetes</taxon>
        <taxon>Pseudonocardiales</taxon>
        <taxon>Pseudonocardiaceae</taxon>
        <taxon>Saccharomonospora</taxon>
    </lineage>
</organism>
<dbReference type="GO" id="GO:0005886">
    <property type="term" value="C:plasma membrane"/>
    <property type="evidence" value="ECO:0007669"/>
    <property type="project" value="TreeGrafter"/>
</dbReference>
<sequence length="642" mass="68870">MPEQRGTRRGQARPGGAGDGAHRTYSVRARRSRSATTARNNRNRFAVGRIALTMLLVAAGLKLGHIQAFEASALSERAERQRTTIIDIPAERGSIVDRNGAELAFSVETRKLWVSLRQMRQTWAEQARENPGSGENFDTRAAEIADHIAAQVPDLVTEEELLDAFHKDAAFTYLVDDVEPTVADEISERYPEIGFEKRAKRVYPGGELAANVVGYANWRTESEQVSEHNIHGLSGLEFFRDEDLVGTPGRQIVDTAQGTDVVIPGTERDVQAATAGSDLELTLDSDVQYELQRSLGAYVDKADAEAGSAVILDARTGEVYGLANDHSFDPNQPPDSSDALANPAVSTPFEPGSVAKVVTATAAIEAGLVGPDSTLAVPGSIKVADHTVHDAWPHGTQDFTATGVFAKSSNVGTLQLAQRLGPDRFLAALTKFGIGQRTGVGLPGESAGYVPPREQWSGTTFGNLPIGQGLSMTVVQMTSMFQAIANGGERVEPRIVSAKLAPDGSRIPEPAPRTTRVTDPKTADVVKDMLRATTQDGDYNYSGTAPEAALEGYQISGKTGTGQQVDPDTGGYSDRLHNITFAGILPADEPRFVVGIWLDAPDTTIPEGNSAAPLFREIASYLAQRYNIPVSEESAPTKRLVR</sequence>
<dbReference type="Pfam" id="PF03717">
    <property type="entry name" value="PBP_dimer"/>
    <property type="match status" value="1"/>
</dbReference>
<keyword evidence="3" id="KW-0472">Membrane</keyword>
<comment type="subcellular location">
    <subcellularLocation>
        <location evidence="1">Membrane</location>
    </subcellularLocation>
</comment>
<evidence type="ECO:0000256" key="4">
    <source>
        <dbReference type="SAM" id="MobiDB-lite"/>
    </source>
</evidence>
<keyword evidence="7" id="KW-0131">Cell cycle</keyword>
<dbReference type="PANTHER" id="PTHR30627">
    <property type="entry name" value="PEPTIDOGLYCAN D,D-TRANSPEPTIDASE"/>
    <property type="match status" value="1"/>
</dbReference>
<dbReference type="STRING" id="1962155.B1813_06050"/>
<dbReference type="EMBL" id="MWIH01000003">
    <property type="protein sequence ID" value="OQO94063.1"/>
    <property type="molecule type" value="Genomic_DNA"/>
</dbReference>
<dbReference type="InterPro" id="IPR005311">
    <property type="entry name" value="PBP_dimer"/>
</dbReference>
<feature type="domain" description="Penicillin-binding protein dimerisation" evidence="6">
    <location>
        <begin position="88"/>
        <end position="256"/>
    </location>
</feature>
<evidence type="ECO:0000313" key="7">
    <source>
        <dbReference type="EMBL" id="OQO94063.1"/>
    </source>
</evidence>
<dbReference type="Proteomes" id="UP000192591">
    <property type="component" value="Unassembled WGS sequence"/>
</dbReference>
<dbReference type="InterPro" id="IPR001460">
    <property type="entry name" value="PCN-bd_Tpept"/>
</dbReference>
<dbReference type="SUPFAM" id="SSF56519">
    <property type="entry name" value="Penicillin binding protein dimerisation domain"/>
    <property type="match status" value="1"/>
</dbReference>
<keyword evidence="8" id="KW-1185">Reference proteome</keyword>
<evidence type="ECO:0000256" key="1">
    <source>
        <dbReference type="ARBA" id="ARBA00004370"/>
    </source>
</evidence>
<keyword evidence="7" id="KW-0132">Cell division</keyword>
<evidence type="ECO:0000259" key="5">
    <source>
        <dbReference type="Pfam" id="PF00905"/>
    </source>
</evidence>
<evidence type="ECO:0000259" key="6">
    <source>
        <dbReference type="Pfam" id="PF03717"/>
    </source>
</evidence>
<dbReference type="AlphaFoldDB" id="A0A1V9AAE0"/>
<dbReference type="Gene3D" id="3.30.450.330">
    <property type="match status" value="1"/>
</dbReference>
<name>A0A1V9AAE0_SACPI</name>
<dbReference type="InterPro" id="IPR050515">
    <property type="entry name" value="Beta-lactam/transpept"/>
</dbReference>
<dbReference type="InterPro" id="IPR036138">
    <property type="entry name" value="PBP_dimer_sf"/>
</dbReference>
<evidence type="ECO:0000313" key="8">
    <source>
        <dbReference type="Proteomes" id="UP000192591"/>
    </source>
</evidence>
<evidence type="ECO:0000256" key="2">
    <source>
        <dbReference type="ARBA" id="ARBA00007171"/>
    </source>
</evidence>
<comment type="similarity">
    <text evidence="2">Belongs to the transpeptidase family.</text>
</comment>
<evidence type="ECO:0000256" key="3">
    <source>
        <dbReference type="ARBA" id="ARBA00023136"/>
    </source>
</evidence>
<dbReference type="InterPro" id="IPR012338">
    <property type="entry name" value="Beta-lactam/transpept-like"/>
</dbReference>
<reference evidence="7 8" key="1">
    <citation type="submission" date="2017-02" db="EMBL/GenBank/DDBJ databases">
        <title>Draft genome of Saccharomonospora sp. 154.</title>
        <authorList>
            <person name="Alonso-Carmona G.S."/>
            <person name="De La Haba R."/>
            <person name="Vera-Gargallo B."/>
            <person name="Sandoval-Trujillo A.H."/>
            <person name="Ramirez-Duran N."/>
            <person name="Ventosa A."/>
        </authorList>
    </citation>
    <scope>NUCLEOTIDE SEQUENCE [LARGE SCALE GENOMIC DNA]</scope>
    <source>
        <strain evidence="7 8">LRS4.154</strain>
    </source>
</reference>
<dbReference type="Gene3D" id="3.90.1310.10">
    <property type="entry name" value="Penicillin-binding protein 2a (Domain 2)"/>
    <property type="match status" value="1"/>
</dbReference>
<dbReference type="Gene3D" id="3.40.710.10">
    <property type="entry name" value="DD-peptidase/beta-lactamase superfamily"/>
    <property type="match status" value="1"/>
</dbReference>
<dbReference type="SUPFAM" id="SSF56601">
    <property type="entry name" value="beta-lactamase/transpeptidase-like"/>
    <property type="match status" value="1"/>
</dbReference>
<feature type="region of interest" description="Disordered" evidence="4">
    <location>
        <begin position="1"/>
        <end position="40"/>
    </location>
</feature>
<dbReference type="GO" id="GO:0051301">
    <property type="term" value="P:cell division"/>
    <property type="evidence" value="ECO:0007669"/>
    <property type="project" value="UniProtKB-KW"/>
</dbReference>
<protein>
    <submittedName>
        <fullName evidence="7">Cell division protein FtsI</fullName>
    </submittedName>
</protein>
<dbReference type="GO" id="GO:0071555">
    <property type="term" value="P:cell wall organization"/>
    <property type="evidence" value="ECO:0007669"/>
    <property type="project" value="TreeGrafter"/>
</dbReference>
<feature type="domain" description="Penicillin-binding protein transpeptidase" evidence="5">
    <location>
        <begin position="307"/>
        <end position="619"/>
    </location>
</feature>
<dbReference type="Pfam" id="PF00905">
    <property type="entry name" value="Transpeptidase"/>
    <property type="match status" value="1"/>
</dbReference>
<dbReference type="PANTHER" id="PTHR30627:SF1">
    <property type="entry name" value="PEPTIDOGLYCAN D,D-TRANSPEPTIDASE FTSI"/>
    <property type="match status" value="1"/>
</dbReference>
<dbReference type="RefSeq" id="WP_081190957.1">
    <property type="nucleotide sequence ID" value="NZ_MWIH01000003.1"/>
</dbReference>